<dbReference type="EMBL" id="CP002831">
    <property type="protein sequence ID" value="AFC26896.1"/>
    <property type="molecule type" value="Genomic_DNA"/>
</dbReference>
<evidence type="ECO:0000313" key="2">
    <source>
        <dbReference type="Proteomes" id="UP000007519"/>
    </source>
</evidence>
<protein>
    <submittedName>
        <fullName evidence="1">Uncharacterized protein</fullName>
    </submittedName>
</protein>
<proteinExistence type="predicted"/>
<dbReference type="KEGG" id="sgn:SGRA_4181"/>
<gene>
    <name evidence="1" type="ordered locus">SGRA_4181</name>
</gene>
<dbReference type="AlphaFoldDB" id="H6L8U0"/>
<sequence>MRKNKQFFLDQKKAEDIYLRPLTLAKCLAHFILP</sequence>
<reference evidence="1 2" key="1">
    <citation type="journal article" date="2012" name="Stand. Genomic Sci.">
        <title>Complete genome sequencing and analysis of Saprospira grandis str. Lewin, a predatory marine bacterium.</title>
        <authorList>
            <person name="Saw J.H."/>
            <person name="Yuryev A."/>
            <person name="Kanbe M."/>
            <person name="Hou S."/>
            <person name="Young A.G."/>
            <person name="Aizawa S."/>
            <person name="Alam M."/>
        </authorList>
    </citation>
    <scope>NUCLEOTIDE SEQUENCE [LARGE SCALE GENOMIC DNA]</scope>
    <source>
        <strain evidence="1 2">Lewin</strain>
    </source>
</reference>
<accession>H6L8U0</accession>
<dbReference type="HOGENOM" id="CLU_3375922_0_0_10"/>
<evidence type="ECO:0000313" key="1">
    <source>
        <dbReference type="EMBL" id="AFC26896.1"/>
    </source>
</evidence>
<dbReference type="Proteomes" id="UP000007519">
    <property type="component" value="Chromosome"/>
</dbReference>
<keyword evidence="2" id="KW-1185">Reference proteome</keyword>
<name>H6L8U0_SAPGL</name>
<organism evidence="1 2">
    <name type="scientific">Saprospira grandis (strain Lewin)</name>
    <dbReference type="NCBI Taxonomy" id="984262"/>
    <lineage>
        <taxon>Bacteria</taxon>
        <taxon>Pseudomonadati</taxon>
        <taxon>Bacteroidota</taxon>
        <taxon>Saprospiria</taxon>
        <taxon>Saprospirales</taxon>
        <taxon>Saprospiraceae</taxon>
        <taxon>Saprospira</taxon>
    </lineage>
</organism>